<protein>
    <submittedName>
        <fullName evidence="2">Uncharacterized protein</fullName>
    </submittedName>
</protein>
<evidence type="ECO:0000313" key="2">
    <source>
        <dbReference type="EMBL" id="CAD9042004.1"/>
    </source>
</evidence>
<feature type="compositionally biased region" description="Polar residues" evidence="1">
    <location>
        <begin position="135"/>
        <end position="152"/>
    </location>
</feature>
<feature type="region of interest" description="Disordered" evidence="1">
    <location>
        <begin position="45"/>
        <end position="175"/>
    </location>
</feature>
<dbReference type="AlphaFoldDB" id="A0A7S1JEV2"/>
<feature type="compositionally biased region" description="Polar residues" evidence="1">
    <location>
        <begin position="166"/>
        <end position="175"/>
    </location>
</feature>
<dbReference type="EMBL" id="HBGA01145347">
    <property type="protein sequence ID" value="CAD9042004.1"/>
    <property type="molecule type" value="Transcribed_RNA"/>
</dbReference>
<accession>A0A7S1JEV2</accession>
<evidence type="ECO:0000256" key="1">
    <source>
        <dbReference type="SAM" id="MobiDB-lite"/>
    </source>
</evidence>
<gene>
    <name evidence="2" type="ORF">EGYM00392_LOCUS53181</name>
</gene>
<sequence length="384" mass="42074">MNKTLNKTMNSTMKETMKQRESEKLALEASMMDQKLQELKAAMSFNKEKRKVESGRIWASSGKDVTGKGGKPKAITPQSTTSTNASTKRGTRGGTPPQRPPSVGRRSSGPPSPPQGSSFWESSRVAQRGARRAHTTSTSPLANENNTTTGVGSSPPAPLPRKGRNVASTPSEVHQSQEFHNVMNRINSFSLSCGDFTSSSGEDSPEDPQVNEYLEQARSQHAEAFEEIEEFKYDEEEQRRAFHTELQQKRLSIISVTSTPKATDAGGGAGHVRFTPEIDGGKGGPAKPQPLQKPMKVTCETSTSPTVDEGRIGFNSADPKSTSTCEIQTMNVPNPRWEAFVGGLKRATEFNYFDHLMEQMQRADMLEKARAYQMRMSIEGPLAS</sequence>
<feature type="region of interest" description="Disordered" evidence="1">
    <location>
        <begin position="1"/>
        <end position="21"/>
    </location>
</feature>
<organism evidence="2">
    <name type="scientific">Eutreptiella gymnastica</name>
    <dbReference type="NCBI Taxonomy" id="73025"/>
    <lineage>
        <taxon>Eukaryota</taxon>
        <taxon>Discoba</taxon>
        <taxon>Euglenozoa</taxon>
        <taxon>Euglenida</taxon>
        <taxon>Spirocuta</taxon>
        <taxon>Euglenophyceae</taxon>
        <taxon>Eutreptiales</taxon>
        <taxon>Eutreptiaceae</taxon>
        <taxon>Eutreptiella</taxon>
    </lineage>
</organism>
<reference evidence="2" key="1">
    <citation type="submission" date="2021-01" db="EMBL/GenBank/DDBJ databases">
        <authorList>
            <person name="Corre E."/>
            <person name="Pelletier E."/>
            <person name="Niang G."/>
            <person name="Scheremetjew M."/>
            <person name="Finn R."/>
            <person name="Kale V."/>
            <person name="Holt S."/>
            <person name="Cochrane G."/>
            <person name="Meng A."/>
            <person name="Brown T."/>
            <person name="Cohen L."/>
        </authorList>
    </citation>
    <scope>NUCLEOTIDE SEQUENCE</scope>
    <source>
        <strain evidence="2">NIES-381</strain>
    </source>
</reference>
<feature type="region of interest" description="Disordered" evidence="1">
    <location>
        <begin position="275"/>
        <end position="322"/>
    </location>
</feature>
<feature type="compositionally biased region" description="Polar residues" evidence="1">
    <location>
        <begin position="1"/>
        <end position="14"/>
    </location>
</feature>
<feature type="compositionally biased region" description="Polar residues" evidence="1">
    <location>
        <begin position="76"/>
        <end position="86"/>
    </location>
</feature>
<proteinExistence type="predicted"/>
<name>A0A7S1JEV2_9EUGL</name>